<dbReference type="InParanoid" id="A0A6P8IA18"/>
<dbReference type="Pfam" id="PF00307">
    <property type="entry name" value="CH"/>
    <property type="match status" value="1"/>
</dbReference>
<evidence type="ECO:0000256" key="1">
    <source>
        <dbReference type="ARBA" id="ARBA00022553"/>
    </source>
</evidence>
<evidence type="ECO:0000256" key="2">
    <source>
        <dbReference type="ARBA" id="ARBA00022737"/>
    </source>
</evidence>
<gene>
    <name evidence="10" type="primary">LOC116297454</name>
</gene>
<dbReference type="Pfam" id="PF03836">
    <property type="entry name" value="RasGAP_C"/>
    <property type="match status" value="1"/>
</dbReference>
<dbReference type="InterPro" id="IPR036872">
    <property type="entry name" value="CH_dom_sf"/>
</dbReference>
<dbReference type="SUPFAM" id="SSF47576">
    <property type="entry name" value="Calponin-homology domain, CH-domain"/>
    <property type="match status" value="1"/>
</dbReference>
<feature type="region of interest" description="Disordered" evidence="5">
    <location>
        <begin position="1456"/>
        <end position="1485"/>
    </location>
</feature>
<dbReference type="Gene3D" id="1.10.506.10">
    <property type="entry name" value="GTPase Activation - p120gap, domain 1"/>
    <property type="match status" value="1"/>
</dbReference>
<dbReference type="PANTHER" id="PTHR14149">
    <property type="entry name" value="RAS GTPASE-ACTIVATING PROTEIN WITH IQ MOTIF"/>
    <property type="match status" value="1"/>
</dbReference>
<evidence type="ECO:0000259" key="7">
    <source>
        <dbReference type="PROSITE" id="PS50020"/>
    </source>
</evidence>
<dbReference type="Gene3D" id="1.10.418.10">
    <property type="entry name" value="Calponin-like domain"/>
    <property type="match status" value="1"/>
</dbReference>
<feature type="domain" description="Calponin-homology (CH)" evidence="8">
    <location>
        <begin position="47"/>
        <end position="162"/>
    </location>
</feature>
<evidence type="ECO:0000259" key="8">
    <source>
        <dbReference type="PROSITE" id="PS50021"/>
    </source>
</evidence>
<dbReference type="InterPro" id="IPR001202">
    <property type="entry name" value="WW_dom"/>
</dbReference>
<keyword evidence="4" id="KW-0175">Coiled coil</keyword>
<dbReference type="PROSITE" id="PS50018">
    <property type="entry name" value="RAS_GTPASE_ACTIV_2"/>
    <property type="match status" value="1"/>
</dbReference>
<dbReference type="PROSITE" id="PS50020">
    <property type="entry name" value="WW_DOMAIN_2"/>
    <property type="match status" value="1"/>
</dbReference>
<dbReference type="OrthoDB" id="775356at2759"/>
<dbReference type="GO" id="GO:0051015">
    <property type="term" value="F:actin filament binding"/>
    <property type="evidence" value="ECO:0007669"/>
    <property type="project" value="TreeGrafter"/>
</dbReference>
<feature type="compositionally biased region" description="Basic and acidic residues" evidence="5">
    <location>
        <begin position="1466"/>
        <end position="1477"/>
    </location>
</feature>
<feature type="domain" description="Ras-GAP" evidence="6">
    <location>
        <begin position="1017"/>
        <end position="1250"/>
    </location>
</feature>
<dbReference type="FunFam" id="1.10.506.10:FF:000004">
    <property type="entry name" value="IQ motif containing GTPase activating protein 1"/>
    <property type="match status" value="1"/>
</dbReference>
<feature type="compositionally biased region" description="Basic and acidic residues" evidence="5">
    <location>
        <begin position="1"/>
        <end position="12"/>
    </location>
</feature>
<keyword evidence="2" id="KW-0677">Repeat</keyword>
<sequence>MENNIDKEDGHWEPSGIYESGGESGLERASGTEMDEQRKQNLAYQYLCHLEEAKVWMEACLKEDLPETTELEESMRNGVHLAKLGNFFAPKVVPHRRIFDKELKHFLSKGLHFRHTDNINYFFKALDDVGLPKVFFPETTDIYDKKNMPKLIYCIHALSLFLFKLGLAPQIQDLYGKAEFTEEQISAMRKELEKYGLQLPAFSKIGGILESELPVDEAALHAAVIAINEAIDHQDATGTMEAMKNPNAHLVDLDSENTEEYQNLLYEAKSTKTKQALAKSPGSDKEEDIYDKYLTQAEIQGNINQVNETIRKRKAEEALKKSINNINSMLDGEDLEALIAALSDKSAGLRNVDGQNGPWYLMMLREKRQVKQETTGDPNAQLTQSEIQESINGANEAAETHRQMQATVSAINKSLDGENAEETHMLIQKQEAMLPKVLGRSAYLYHYELKKAKNQKQADLEHIEIEDRIKVLTAAAAINAAIDKQNADELMKTMEDPNSELSSVDETLGRRYLDHFMSVKHEKAQDCGIGKDDLTPLELQICVDYVNAVVQEEHDLIAALSVINVNIDKGDADETTRSLQAAAAKLSGVDAANAEIYQDVLFATKRSKAQKTNDRSAELWHDEIQPCIDHSNKHADETHQLAQGLVAINQAIDRGDQQSFSNALGDSAVGIRGVTQECTEKYLHALQEAKQKKKENGGTSPWLEQRTSYGHVYYYNNENGQTSWTKPDDFKDNSSLLTKEEIQTVVSRETGEHDRMVYLTSNEPTIIKLQAHWKGYLARKSYKNRVTFIKEQLPAIIKIQANIKGFLQRTKYRKRLKELKSSEQDVIKIQSHVRMFLARKHYRGRKKYFDEHQAAIIKIQAWVRANVAQNDYRKLISMQDPPVKTVRKFIHLLQHSDADFEEELELQKLRAQVVTDIRSNQQLENDLNLMDIKIGLLVKNRITLQDVVHHGKKLKREKQDMMSAVQRTKGIKSLSKESREKLEAYQNLFYLLQTNPTYLAKLIFEMPQSKTTKFMESVVLTLYNYASNTREEYLLLRLFETALRQEICSKVDQPVEIITGNPTVIRMVVHFNRGQRGQSSLRDLLQPLVNDILKDKNINVNTSPQDVYKSWINQMETETGQTSKLPYDVDPEQALKHPEVVERIGASVKTLIAATDKFLNSIIQSVDKIPFGLRYVAMTLRVSLMEKFPNVPEDEILKVVGNLIYYRYMNPAIVAPDAFDIVNLSVEKGLLPEQRRNLGIIAKLLQFAASNKLVTMNSNKEEWKASSDNDLNDSAAQTNDAFNVYDGANSHLGELNNYIKEAHIKFKKYFLEVSTVEEPESRFNIDEYTDVVMLTKPVIYISVQEICDTHTLLLEHQEQIAPDVNDPLHELLDDLGDAPNVKDLIGGNPDDEDEDQELANVAKTEISLMLTNKFEVPDDDDSDMRALFVRTKRLIVDVLMVQQGENLTEILETPATEEQETAHTNLVKEREKNEERKRKNTQVRRSASIYGDNKLPLEGLKRKIIRNLRMLESQGLVTIKNDYQDIVNAIAKDIRNQRRYRQRRRQERKKLKQTLESLQTKTHFYEEQIDYYNQYIRVCLDNLSKMGKKPSRGIKQGKKAKEEVYKGELKYSAQRLYEKGVILEIEGLPPAQFKNVMFEIKSGDDVGSFAVSAKFMGVAMEKVELVFQDLLQLQYEGVAVMKMFGRAKINVNLLIFLLNKKFYGK</sequence>
<dbReference type="KEGG" id="aten:116297454"/>
<dbReference type="GeneID" id="116297454"/>
<organism evidence="9 10">
    <name type="scientific">Actinia tenebrosa</name>
    <name type="common">Australian red waratah sea anemone</name>
    <dbReference type="NCBI Taxonomy" id="6105"/>
    <lineage>
        <taxon>Eukaryota</taxon>
        <taxon>Metazoa</taxon>
        <taxon>Cnidaria</taxon>
        <taxon>Anthozoa</taxon>
        <taxon>Hexacorallia</taxon>
        <taxon>Actiniaria</taxon>
        <taxon>Actiniidae</taxon>
        <taxon>Actinia</taxon>
    </lineage>
</organism>
<dbReference type="GO" id="GO:0005096">
    <property type="term" value="F:GTPase activator activity"/>
    <property type="evidence" value="ECO:0007669"/>
    <property type="project" value="TreeGrafter"/>
</dbReference>
<dbReference type="Pfam" id="PF00612">
    <property type="entry name" value="IQ"/>
    <property type="match status" value="4"/>
</dbReference>
<dbReference type="PROSITE" id="PS00509">
    <property type="entry name" value="RAS_GTPASE_ACTIV_1"/>
    <property type="match status" value="1"/>
</dbReference>
<dbReference type="GO" id="GO:0005938">
    <property type="term" value="C:cell cortex"/>
    <property type="evidence" value="ECO:0007669"/>
    <property type="project" value="TreeGrafter"/>
</dbReference>
<dbReference type="CDD" id="cd00201">
    <property type="entry name" value="WW"/>
    <property type="match status" value="1"/>
</dbReference>
<dbReference type="SUPFAM" id="SSF143885">
    <property type="entry name" value="RGC domain-like"/>
    <property type="match status" value="1"/>
</dbReference>
<dbReference type="InterPro" id="IPR000048">
    <property type="entry name" value="IQ_motif_EF-hand-BS"/>
</dbReference>
<keyword evidence="9" id="KW-1185">Reference proteome</keyword>
<dbReference type="PANTHER" id="PTHR14149:SF14">
    <property type="entry name" value="CALPONIN-HOMOLOGY (CH) DOMAIN-CONTAINING PROTEIN"/>
    <property type="match status" value="1"/>
</dbReference>
<dbReference type="SMART" id="SM00323">
    <property type="entry name" value="RasGAP"/>
    <property type="match status" value="1"/>
</dbReference>
<evidence type="ECO:0000259" key="6">
    <source>
        <dbReference type="PROSITE" id="PS50018"/>
    </source>
</evidence>
<dbReference type="FunCoup" id="A0A6P8IA18">
    <property type="interactions" value="1629"/>
</dbReference>
<keyword evidence="1" id="KW-0597">Phosphoprotein</keyword>
<reference evidence="10" key="1">
    <citation type="submission" date="2025-08" db="UniProtKB">
        <authorList>
            <consortium name="RefSeq"/>
        </authorList>
    </citation>
    <scope>IDENTIFICATION</scope>
    <source>
        <tissue evidence="10">Tentacle</tissue>
    </source>
</reference>
<evidence type="ECO:0000256" key="3">
    <source>
        <dbReference type="ARBA" id="ARBA00022860"/>
    </source>
</evidence>
<dbReference type="Proteomes" id="UP000515163">
    <property type="component" value="Unplaced"/>
</dbReference>
<dbReference type="CDD" id="cd05127">
    <property type="entry name" value="RasGAP_IQGAP_like"/>
    <property type="match status" value="1"/>
</dbReference>
<dbReference type="SMART" id="SM00456">
    <property type="entry name" value="WW"/>
    <property type="match status" value="1"/>
</dbReference>
<keyword evidence="3" id="KW-0112">Calmodulin-binding</keyword>
<protein>
    <submittedName>
        <fullName evidence="10">Ras GTPase-activating-like protein IQGAP1 isoform X1</fullName>
    </submittedName>
</protein>
<dbReference type="InterPro" id="IPR001936">
    <property type="entry name" value="RasGAP_dom"/>
</dbReference>
<dbReference type="InterPro" id="IPR023152">
    <property type="entry name" value="RasGAP_CS"/>
</dbReference>
<dbReference type="SUPFAM" id="SSF51045">
    <property type="entry name" value="WW domain"/>
    <property type="match status" value="1"/>
</dbReference>
<dbReference type="PROSITE" id="PS50096">
    <property type="entry name" value="IQ"/>
    <property type="match status" value="4"/>
</dbReference>
<dbReference type="Gene3D" id="1.20.5.190">
    <property type="match status" value="2"/>
</dbReference>
<dbReference type="InterPro" id="IPR001715">
    <property type="entry name" value="CH_dom"/>
</dbReference>
<dbReference type="GO" id="GO:1903479">
    <property type="term" value="P:mitotic actomyosin contractile ring assembly actin filament organization"/>
    <property type="evidence" value="ECO:0007669"/>
    <property type="project" value="TreeGrafter"/>
</dbReference>
<dbReference type="GO" id="GO:0005516">
    <property type="term" value="F:calmodulin binding"/>
    <property type="evidence" value="ECO:0007669"/>
    <property type="project" value="UniProtKB-KW"/>
</dbReference>
<evidence type="ECO:0000313" key="10">
    <source>
        <dbReference type="RefSeq" id="XP_031561535.1"/>
    </source>
</evidence>
<feature type="region of interest" description="Disordered" evidence="5">
    <location>
        <begin position="1"/>
        <end position="34"/>
    </location>
</feature>
<dbReference type="SUPFAM" id="SSF48350">
    <property type="entry name" value="GTPase activation domain, GAP"/>
    <property type="match status" value="1"/>
</dbReference>
<evidence type="ECO:0000256" key="4">
    <source>
        <dbReference type="SAM" id="Coils"/>
    </source>
</evidence>
<dbReference type="SMART" id="SM00015">
    <property type="entry name" value="IQ"/>
    <property type="match status" value="4"/>
</dbReference>
<evidence type="ECO:0000256" key="5">
    <source>
        <dbReference type="SAM" id="MobiDB-lite"/>
    </source>
</evidence>
<accession>A0A6P8IA18</accession>
<dbReference type="PROSITE" id="PS50021">
    <property type="entry name" value="CH"/>
    <property type="match status" value="1"/>
</dbReference>
<dbReference type="InterPro" id="IPR036020">
    <property type="entry name" value="WW_dom_sf"/>
</dbReference>
<dbReference type="InterPro" id="IPR008936">
    <property type="entry name" value="Rho_GTPase_activation_prot"/>
</dbReference>
<feature type="coiled-coil region" evidence="4">
    <location>
        <begin position="1541"/>
        <end position="1568"/>
    </location>
</feature>
<dbReference type="PROSITE" id="PS01159">
    <property type="entry name" value="WW_DOMAIN_1"/>
    <property type="match status" value="1"/>
</dbReference>
<dbReference type="RefSeq" id="XP_031561535.1">
    <property type="nucleotide sequence ID" value="XM_031705675.1"/>
</dbReference>
<dbReference type="InterPro" id="IPR000593">
    <property type="entry name" value="RasGAP_C"/>
</dbReference>
<dbReference type="Pfam" id="PF00616">
    <property type="entry name" value="RasGAP"/>
    <property type="match status" value="1"/>
</dbReference>
<dbReference type="SMART" id="SM00033">
    <property type="entry name" value="CH"/>
    <property type="match status" value="1"/>
</dbReference>
<dbReference type="FunFam" id="1.10.418.10:FF:000013">
    <property type="entry name" value="IQ motif containing GTPase activating protein 1"/>
    <property type="match status" value="1"/>
</dbReference>
<proteinExistence type="predicted"/>
<feature type="domain" description="WW" evidence="7">
    <location>
        <begin position="696"/>
        <end position="729"/>
    </location>
</feature>
<dbReference type="Gene3D" id="2.20.70.10">
    <property type="match status" value="1"/>
</dbReference>
<feature type="coiled-coil region" evidence="4">
    <location>
        <begin position="171"/>
        <end position="198"/>
    </location>
</feature>
<name>A0A6P8IA18_ACTTE</name>
<evidence type="ECO:0000313" key="9">
    <source>
        <dbReference type="Proteomes" id="UP000515163"/>
    </source>
</evidence>